<dbReference type="Gene3D" id="2.180.10.10">
    <property type="entry name" value="RHS repeat-associated core"/>
    <property type="match status" value="1"/>
</dbReference>
<dbReference type="NCBIfam" id="TIGR03696">
    <property type="entry name" value="Rhs_assc_core"/>
    <property type="match status" value="1"/>
</dbReference>
<dbReference type="EMBL" id="JAUSRL010000002">
    <property type="protein sequence ID" value="MDP9960048.1"/>
    <property type="molecule type" value="Genomic_DNA"/>
</dbReference>
<organism evidence="1 2">
    <name type="scientific">Chryseobacterium lathyri</name>
    <dbReference type="NCBI Taxonomy" id="395933"/>
    <lineage>
        <taxon>Bacteria</taxon>
        <taxon>Pseudomonadati</taxon>
        <taxon>Bacteroidota</taxon>
        <taxon>Flavobacteriia</taxon>
        <taxon>Flavobacteriales</taxon>
        <taxon>Weeksellaceae</taxon>
        <taxon>Chryseobacterium group</taxon>
        <taxon>Chryseobacterium</taxon>
    </lineage>
</organism>
<name>A0ABT9SKU0_9FLAO</name>
<dbReference type="PANTHER" id="PTHR32305">
    <property type="match status" value="1"/>
</dbReference>
<reference evidence="1 2" key="1">
    <citation type="submission" date="2023-07" db="EMBL/GenBank/DDBJ databases">
        <title>Sorghum-associated microbial communities from plants grown in Nebraska, USA.</title>
        <authorList>
            <person name="Schachtman D."/>
        </authorList>
    </citation>
    <scope>NUCLEOTIDE SEQUENCE [LARGE SCALE GENOMIC DNA]</scope>
    <source>
        <strain evidence="1 2">CC351</strain>
    </source>
</reference>
<dbReference type="PANTHER" id="PTHR32305:SF15">
    <property type="entry name" value="PROTEIN RHSA-RELATED"/>
    <property type="match status" value="1"/>
</dbReference>
<proteinExistence type="predicted"/>
<dbReference type="Proteomes" id="UP001235513">
    <property type="component" value="Unassembled WGS sequence"/>
</dbReference>
<dbReference type="InterPro" id="IPR050708">
    <property type="entry name" value="T6SS_VgrG/RHS"/>
</dbReference>
<dbReference type="RefSeq" id="WP_306843128.1">
    <property type="nucleotide sequence ID" value="NZ_JAUSRL010000002.1"/>
</dbReference>
<keyword evidence="2" id="KW-1185">Reference proteome</keyword>
<feature type="non-terminal residue" evidence="1">
    <location>
        <position position="1"/>
    </location>
</feature>
<dbReference type="InterPro" id="IPR022385">
    <property type="entry name" value="Rhs_assc_core"/>
</dbReference>
<sequence>ATISLKTQDLQFFPTAEGFYDYTKDQYIYSYKDHLGNARVSFGKTSAGALEIVDSNDYYPFGMNHLKSGNSYFGTGSYKAYKYNGKELQETGMYDYGARMYMPDIGRWGVVDPLAETSRRWSTYAYAYNNPMRFIDPDGRQGTDWIKKDNQWTYDANIKTADQARAVGADAFAKNGSFISDARVDGNGDYGIVRLNEGGSIDKMENNLLNNGIAALNSINGMVENIVYEDFLSIRTDGPGRNDPDPGSWDKYKIGDKITPLNFDNFMKPSELPGESLAERFGALADGLDMLVDVAGMFGGESKNDSTYSVYNTWTIDKKGSFKTLDTAKYIKNSDSIGHLKFINSVDSLRGVKIKNLKK</sequence>
<comment type="caution">
    <text evidence="1">The sequence shown here is derived from an EMBL/GenBank/DDBJ whole genome shotgun (WGS) entry which is preliminary data.</text>
</comment>
<protein>
    <submittedName>
        <fullName evidence="1">RHS repeat-associated protein</fullName>
    </submittedName>
</protein>
<accession>A0ABT9SKU0</accession>
<evidence type="ECO:0000313" key="1">
    <source>
        <dbReference type="EMBL" id="MDP9960048.1"/>
    </source>
</evidence>
<gene>
    <name evidence="1" type="ORF">J2T04_001927</name>
</gene>
<evidence type="ECO:0000313" key="2">
    <source>
        <dbReference type="Proteomes" id="UP001235513"/>
    </source>
</evidence>